<gene>
    <name evidence="2" type="ORF">H7R52_16155</name>
</gene>
<evidence type="ECO:0000313" key="3">
    <source>
        <dbReference type="Proteomes" id="UP000650485"/>
    </source>
</evidence>
<dbReference type="Pfam" id="PF03551">
    <property type="entry name" value="PadR"/>
    <property type="match status" value="1"/>
</dbReference>
<accession>A0A4Z0RE18</accession>
<organism evidence="2 3">
    <name type="scientific">Weissella confusa</name>
    <name type="common">Lactobacillus confusus</name>
    <dbReference type="NCBI Taxonomy" id="1583"/>
    <lineage>
        <taxon>Bacteria</taxon>
        <taxon>Bacillati</taxon>
        <taxon>Bacillota</taxon>
        <taxon>Bacilli</taxon>
        <taxon>Lactobacillales</taxon>
        <taxon>Lactobacillaceae</taxon>
        <taxon>Weissella</taxon>
    </lineage>
</organism>
<dbReference type="InterPro" id="IPR036390">
    <property type="entry name" value="WH_DNA-bd_sf"/>
</dbReference>
<dbReference type="SUPFAM" id="SSF46785">
    <property type="entry name" value="Winged helix' DNA-binding domain"/>
    <property type="match status" value="1"/>
</dbReference>
<sequence length="104" mass="11426">MNNSQMLKGILSGVVLHVIAEGPIYGYELVTRLRKLGFTDITGGTVYPIVQKMEKAGQLTSKQLPSPDGPNRKYLFVSPAGEAFLAEFDQEWTALTSIVNNIIK</sequence>
<proteinExistence type="predicted"/>
<comment type="caution">
    <text evidence="2">The sequence shown here is derived from an EMBL/GenBank/DDBJ whole genome shotgun (WGS) entry which is preliminary data.</text>
</comment>
<feature type="domain" description="Transcription regulator PadR N-terminal" evidence="1">
    <location>
        <begin position="15"/>
        <end position="87"/>
    </location>
</feature>
<dbReference type="RefSeq" id="WP_112464181.1">
    <property type="nucleotide sequence ID" value="NZ_ALXJ01000018.1"/>
</dbReference>
<dbReference type="Gene3D" id="1.10.10.10">
    <property type="entry name" value="Winged helix-like DNA-binding domain superfamily/Winged helix DNA-binding domain"/>
    <property type="match status" value="1"/>
</dbReference>
<dbReference type="AlphaFoldDB" id="A0A4Z0RE18"/>
<protein>
    <submittedName>
        <fullName evidence="2">PadR family transcriptional regulator</fullName>
    </submittedName>
</protein>
<evidence type="ECO:0000259" key="1">
    <source>
        <dbReference type="Pfam" id="PF03551"/>
    </source>
</evidence>
<dbReference type="PANTHER" id="PTHR33169:SF14">
    <property type="entry name" value="TRANSCRIPTIONAL REGULATOR RV3488"/>
    <property type="match status" value="1"/>
</dbReference>
<dbReference type="InterPro" id="IPR052509">
    <property type="entry name" value="Metal_resp_DNA-bind_regulator"/>
</dbReference>
<dbReference type="InterPro" id="IPR036388">
    <property type="entry name" value="WH-like_DNA-bd_sf"/>
</dbReference>
<evidence type="ECO:0000313" key="2">
    <source>
        <dbReference type="EMBL" id="MBC6499661.1"/>
    </source>
</evidence>
<dbReference type="InterPro" id="IPR005149">
    <property type="entry name" value="Tscrpt_reg_PadR_N"/>
</dbReference>
<dbReference type="Proteomes" id="UP000650485">
    <property type="component" value="Unassembled WGS sequence"/>
</dbReference>
<dbReference type="EMBL" id="JACSZT010000020">
    <property type="protein sequence ID" value="MBC6499661.1"/>
    <property type="molecule type" value="Genomic_DNA"/>
</dbReference>
<dbReference type="PANTHER" id="PTHR33169">
    <property type="entry name" value="PADR-FAMILY TRANSCRIPTIONAL REGULATOR"/>
    <property type="match status" value="1"/>
</dbReference>
<reference evidence="2" key="1">
    <citation type="submission" date="2020-08" db="EMBL/GenBank/DDBJ databases">
        <title>Complete genome sequence of Weissella confusa strain FS54 provides insights into metabolic potential.</title>
        <authorList>
            <person name="Fhoula I."/>
            <person name="Najjari A."/>
            <person name="Lekired A."/>
            <person name="Bessrour-Aouam N."/>
            <person name="Jaballah S."/>
            <person name="Klibi N."/>
            <person name="Ouzari H.-I."/>
        </authorList>
    </citation>
    <scope>NUCLEOTIDE SEQUENCE</scope>
    <source>
        <strain evidence="2">FS54</strain>
    </source>
</reference>
<name>A0A4Z0RE18_WEICO</name>